<comment type="caution">
    <text evidence="1">The sequence shown here is derived from an EMBL/GenBank/DDBJ whole genome shotgun (WGS) entry which is preliminary data.</text>
</comment>
<dbReference type="EMBL" id="LANX01000001">
    <property type="protein sequence ID" value="KJV68892.1"/>
    <property type="molecule type" value="Genomic_DNA"/>
</dbReference>
<evidence type="ECO:0000313" key="1">
    <source>
        <dbReference type="EMBL" id="KJV68892.1"/>
    </source>
</evidence>
<protein>
    <submittedName>
        <fullName evidence="1">Uncharacterized protein</fullName>
    </submittedName>
</protein>
<proteinExistence type="predicted"/>
<organism evidence="1 2">
    <name type="scientific">Candidatus Neoehrlichia procyonis str. RAC413</name>
    <dbReference type="NCBI Taxonomy" id="1359163"/>
    <lineage>
        <taxon>Bacteria</taxon>
        <taxon>Pseudomonadati</taxon>
        <taxon>Pseudomonadota</taxon>
        <taxon>Alphaproteobacteria</taxon>
        <taxon>Rickettsiales</taxon>
        <taxon>Anaplasmataceae</taxon>
        <taxon>Candidatus Neoehrlichia</taxon>
    </lineage>
</organism>
<accession>A0A0F3NMF7</accession>
<evidence type="ECO:0000313" key="2">
    <source>
        <dbReference type="Proteomes" id="UP000033562"/>
    </source>
</evidence>
<reference evidence="1 2" key="1">
    <citation type="submission" date="2015-02" db="EMBL/GenBank/DDBJ databases">
        <title>Genome Sequencing of Rickettsiales.</title>
        <authorList>
            <person name="Daugherty S.C."/>
            <person name="Su Q."/>
            <person name="Abolude K."/>
            <person name="Beier-Sexton M."/>
            <person name="Carlyon J.A."/>
            <person name="Carter R."/>
            <person name="Day N.P."/>
            <person name="Dumler S.J."/>
            <person name="Dyachenko V."/>
            <person name="Godinez A."/>
            <person name="Kurtti T.J."/>
            <person name="Lichay M."/>
            <person name="Mullins K.E."/>
            <person name="Ott S."/>
            <person name="Pappas-Brown V."/>
            <person name="Paris D.H."/>
            <person name="Patel P."/>
            <person name="Richards A.L."/>
            <person name="Sadzewicz L."/>
            <person name="Sears K."/>
            <person name="Seidman D."/>
            <person name="Sengamalay N."/>
            <person name="Stenos J."/>
            <person name="Tallon L.J."/>
            <person name="Vincent G."/>
            <person name="Fraser C.M."/>
            <person name="Munderloh U."/>
            <person name="Dunning-Hotopp J.C."/>
        </authorList>
    </citation>
    <scope>NUCLEOTIDE SEQUENCE [LARGE SCALE GENOMIC DNA]</scope>
    <source>
        <strain evidence="1 2">RAC413</strain>
    </source>
</reference>
<gene>
    <name evidence="1" type="ORF">NLO413_0262</name>
</gene>
<name>A0A0F3NMF7_9RICK</name>
<sequence>MLSFLLLSGIISKSQYNDGVSSSNIINLSMYIFQAKGISSLSIEGFFVKILHLSL</sequence>
<dbReference type="Proteomes" id="UP000033562">
    <property type="component" value="Unassembled WGS sequence"/>
</dbReference>
<dbReference type="AlphaFoldDB" id="A0A0F3NMF7"/>
<keyword evidence="2" id="KW-1185">Reference proteome</keyword>